<dbReference type="AlphaFoldDB" id="A0A2V1D8V2"/>
<protein>
    <submittedName>
        <fullName evidence="2">Uncharacterized protein</fullName>
    </submittedName>
</protein>
<sequence>MHSTALLFFTSPLALALTLPPRAEPCDAARQWTIPNVDYSSQITYSTPAHMATSRASIEFTYTSSTNSETSSCTGYSTGQQDSGAFFAFPNPTGCTEAPGSATVSTFSYTGPTKNLNINETFTCEGNTYLAAASTQLALQCKETVYNNPNWTTPGDIYSAKTVACEPLSVILTPHIFKLG</sequence>
<evidence type="ECO:0000313" key="3">
    <source>
        <dbReference type="Proteomes" id="UP000244855"/>
    </source>
</evidence>
<gene>
    <name evidence="2" type="ORF">DM02DRAFT_188542</name>
</gene>
<evidence type="ECO:0000256" key="1">
    <source>
        <dbReference type="SAM" id="SignalP"/>
    </source>
</evidence>
<keyword evidence="3" id="KW-1185">Reference proteome</keyword>
<accession>A0A2V1D8V2</accession>
<dbReference type="EMBL" id="KZ805529">
    <property type="protein sequence ID" value="PVH94567.1"/>
    <property type="molecule type" value="Genomic_DNA"/>
</dbReference>
<keyword evidence="1" id="KW-0732">Signal</keyword>
<organism evidence="2 3">
    <name type="scientific">Periconia macrospinosa</name>
    <dbReference type="NCBI Taxonomy" id="97972"/>
    <lineage>
        <taxon>Eukaryota</taxon>
        <taxon>Fungi</taxon>
        <taxon>Dikarya</taxon>
        <taxon>Ascomycota</taxon>
        <taxon>Pezizomycotina</taxon>
        <taxon>Dothideomycetes</taxon>
        <taxon>Pleosporomycetidae</taxon>
        <taxon>Pleosporales</taxon>
        <taxon>Massarineae</taxon>
        <taxon>Periconiaceae</taxon>
        <taxon>Periconia</taxon>
    </lineage>
</organism>
<reference evidence="2 3" key="1">
    <citation type="journal article" date="2018" name="Sci. Rep.">
        <title>Comparative genomics provides insights into the lifestyle and reveals functional heterogeneity of dark septate endophytic fungi.</title>
        <authorList>
            <person name="Knapp D.G."/>
            <person name="Nemeth J.B."/>
            <person name="Barry K."/>
            <person name="Hainaut M."/>
            <person name="Henrissat B."/>
            <person name="Johnson J."/>
            <person name="Kuo A."/>
            <person name="Lim J.H.P."/>
            <person name="Lipzen A."/>
            <person name="Nolan M."/>
            <person name="Ohm R.A."/>
            <person name="Tamas L."/>
            <person name="Grigoriev I.V."/>
            <person name="Spatafora J.W."/>
            <person name="Nagy L.G."/>
            <person name="Kovacs G.M."/>
        </authorList>
    </citation>
    <scope>NUCLEOTIDE SEQUENCE [LARGE SCALE GENOMIC DNA]</scope>
    <source>
        <strain evidence="2 3">DSE2036</strain>
    </source>
</reference>
<evidence type="ECO:0000313" key="2">
    <source>
        <dbReference type="EMBL" id="PVH94567.1"/>
    </source>
</evidence>
<feature type="chain" id="PRO_5016177441" evidence="1">
    <location>
        <begin position="17"/>
        <end position="180"/>
    </location>
</feature>
<feature type="signal peptide" evidence="1">
    <location>
        <begin position="1"/>
        <end position="16"/>
    </location>
</feature>
<name>A0A2V1D8V2_9PLEO</name>
<dbReference type="OrthoDB" id="3539798at2759"/>
<dbReference type="Proteomes" id="UP000244855">
    <property type="component" value="Unassembled WGS sequence"/>
</dbReference>
<proteinExistence type="predicted"/>